<reference evidence="1" key="1">
    <citation type="journal article" date="2023" name="IScience">
        <title>Live-bearing cockroach genome reveals convergent evolutionary mechanisms linked to viviparity in insects and beyond.</title>
        <authorList>
            <person name="Fouks B."/>
            <person name="Harrison M.C."/>
            <person name="Mikhailova A.A."/>
            <person name="Marchal E."/>
            <person name="English S."/>
            <person name="Carruthers M."/>
            <person name="Jennings E.C."/>
            <person name="Chiamaka E.L."/>
            <person name="Frigard R.A."/>
            <person name="Pippel M."/>
            <person name="Attardo G.M."/>
            <person name="Benoit J.B."/>
            <person name="Bornberg-Bauer E."/>
            <person name="Tobe S.S."/>
        </authorList>
    </citation>
    <scope>NUCLEOTIDE SEQUENCE</scope>
    <source>
        <strain evidence="1">Stay&amp;Tobe</strain>
    </source>
</reference>
<evidence type="ECO:0000313" key="1">
    <source>
        <dbReference type="EMBL" id="KAJ9585139.1"/>
    </source>
</evidence>
<name>A0AAD7ZQR8_DIPPU</name>
<feature type="non-terminal residue" evidence="1">
    <location>
        <position position="61"/>
    </location>
</feature>
<reference evidence="1" key="2">
    <citation type="submission" date="2023-05" db="EMBL/GenBank/DDBJ databases">
        <authorList>
            <person name="Fouks B."/>
        </authorList>
    </citation>
    <scope>NUCLEOTIDE SEQUENCE</scope>
    <source>
        <strain evidence="1">Stay&amp;Tobe</strain>
        <tissue evidence="1">Testes</tissue>
    </source>
</reference>
<dbReference type="Proteomes" id="UP001233999">
    <property type="component" value="Unassembled WGS sequence"/>
</dbReference>
<gene>
    <name evidence="1" type="ORF">L9F63_003058</name>
</gene>
<feature type="non-terminal residue" evidence="1">
    <location>
        <position position="1"/>
    </location>
</feature>
<evidence type="ECO:0000313" key="2">
    <source>
        <dbReference type="Proteomes" id="UP001233999"/>
    </source>
</evidence>
<dbReference type="EMBL" id="JASPKZ010007296">
    <property type="protein sequence ID" value="KAJ9585139.1"/>
    <property type="molecule type" value="Genomic_DNA"/>
</dbReference>
<dbReference type="AlphaFoldDB" id="A0AAD7ZQR8"/>
<accession>A0AAD7ZQR8</accession>
<comment type="caution">
    <text evidence="1">The sequence shown here is derived from an EMBL/GenBank/DDBJ whole genome shotgun (WGS) entry which is preliminary data.</text>
</comment>
<proteinExistence type="predicted"/>
<protein>
    <submittedName>
        <fullName evidence="1">Uncharacterized protein</fullName>
    </submittedName>
</protein>
<sequence>PTIDRYGTTRNNKRKLKKLAKDISVALKILKCYRFSSKYMLYIKLSNRLRNRPEITVDKPK</sequence>
<organism evidence="1 2">
    <name type="scientific">Diploptera punctata</name>
    <name type="common">Pacific beetle cockroach</name>
    <dbReference type="NCBI Taxonomy" id="6984"/>
    <lineage>
        <taxon>Eukaryota</taxon>
        <taxon>Metazoa</taxon>
        <taxon>Ecdysozoa</taxon>
        <taxon>Arthropoda</taxon>
        <taxon>Hexapoda</taxon>
        <taxon>Insecta</taxon>
        <taxon>Pterygota</taxon>
        <taxon>Neoptera</taxon>
        <taxon>Polyneoptera</taxon>
        <taxon>Dictyoptera</taxon>
        <taxon>Blattodea</taxon>
        <taxon>Blaberoidea</taxon>
        <taxon>Blaberidae</taxon>
        <taxon>Diplopterinae</taxon>
        <taxon>Diploptera</taxon>
    </lineage>
</organism>
<keyword evidence="2" id="KW-1185">Reference proteome</keyword>